<feature type="transmembrane region" description="Helical" evidence="1">
    <location>
        <begin position="78"/>
        <end position="99"/>
    </location>
</feature>
<accession>A0AB36M5G8</accession>
<evidence type="ECO:0000313" key="3">
    <source>
        <dbReference type="EMBL" id="QGA43108.1"/>
    </source>
</evidence>
<organism evidence="2 4">
    <name type="scientific">Acinetobacter nosocomialis</name>
    <dbReference type="NCBI Taxonomy" id="106654"/>
    <lineage>
        <taxon>Bacteria</taxon>
        <taxon>Pseudomonadati</taxon>
        <taxon>Pseudomonadota</taxon>
        <taxon>Gammaproteobacteria</taxon>
        <taxon>Moraxellales</taxon>
        <taxon>Moraxellaceae</taxon>
        <taxon>Acinetobacter</taxon>
        <taxon>Acinetobacter calcoaceticus/baumannii complex</taxon>
    </lineage>
</organism>
<evidence type="ECO:0000313" key="5">
    <source>
        <dbReference type="Proteomes" id="UP000325778"/>
    </source>
</evidence>
<proteinExistence type="predicted"/>
<sequence>MFKKKDSFSKKLKLTAKEKNTLNRRMSQIEVVLLYWVQVERKCVILYRYFIYLGALILPNKQTKQKLYKIALGLIKQFAVYIFLPSICKIFTDILVTAYSNNFML</sequence>
<keyword evidence="1" id="KW-0472">Membrane</keyword>
<evidence type="ECO:0000313" key="4">
    <source>
        <dbReference type="Proteomes" id="UP000194767"/>
    </source>
</evidence>
<dbReference type="Proteomes" id="UP000325778">
    <property type="component" value="Chromosome"/>
</dbReference>
<evidence type="ECO:0000313" key="2">
    <source>
        <dbReference type="EMBL" id="OTM00094.1"/>
    </source>
</evidence>
<reference evidence="3 5" key="2">
    <citation type="journal article" date="2021" name="MSphere">
        <title>Complete Genome Sequencing of Acinetobacter baumannii AC1633 and Acinetobacter nosocomialis AC1530 Unveils a Large Multidrug-Resistant Plasmid Encoding the NDM-1 and OXA-58 Carbapenemases.</title>
        <authorList>
            <person name="Alattraqchi A.G."/>
            <person name="Mohd Rani F."/>
            <person name="A. Rahman N.I."/>
            <person name="Ismail S."/>
            <person name="Cleary D.W."/>
            <person name="Clarke S.C."/>
            <person name="Yeo C.C."/>
        </authorList>
    </citation>
    <scope>NUCLEOTIDE SEQUENCE [LARGE SCALE GENOMIC DNA]</scope>
    <source>
        <strain evidence="3 5">AC1530</strain>
    </source>
</reference>
<dbReference type="EMBL" id="CP045560">
    <property type="protein sequence ID" value="QGA43108.1"/>
    <property type="molecule type" value="Genomic_DNA"/>
</dbReference>
<dbReference type="Proteomes" id="UP000194767">
    <property type="component" value="Unassembled WGS sequence"/>
</dbReference>
<protein>
    <recommendedName>
        <fullName evidence="6">Transposase</fullName>
    </recommendedName>
</protein>
<dbReference type="AlphaFoldDB" id="A0AB36M5G8"/>
<keyword evidence="1" id="KW-1133">Transmembrane helix</keyword>
<gene>
    <name evidence="2" type="ORF">B9X58_03570</name>
    <name evidence="3" type="ORF">GD578_04050</name>
</gene>
<keyword evidence="1" id="KW-0812">Transmembrane</keyword>
<evidence type="ECO:0008006" key="6">
    <source>
        <dbReference type="Google" id="ProtNLM"/>
    </source>
</evidence>
<evidence type="ECO:0000256" key="1">
    <source>
        <dbReference type="SAM" id="Phobius"/>
    </source>
</evidence>
<name>A0AB36M5G8_ACINO</name>
<dbReference type="RefSeq" id="WP_017393244.1">
    <property type="nucleotide sequence ID" value="NZ_BKKR01000003.1"/>
</dbReference>
<reference evidence="2 4" key="1">
    <citation type="submission" date="2017-05" db="EMBL/GenBank/DDBJ databases">
        <authorList>
            <person name="Kreiswirth B."/>
            <person name="Manca C."/>
            <person name="Chen L."/>
            <person name="Evans S."/>
            <person name="Fowler V."/>
            <person name="Patel R."/>
            <person name="Chambers H."/>
            <person name="Bonomo R."/>
            <person name="Paul V."/>
            <person name="Sankar J."/>
            <person name="Gaind R."/>
            <person name="Ray P."/>
            <person name="Gautam V."/>
            <person name="Biswal M."/>
            <person name="Datta S."/>
            <person name="Walia K."/>
            <person name="Adams M."/>
            <person name="Nelson K."/>
            <person name="Sutton G."/>
            <person name="Fouts D."/>
            <person name="Hujer K."/>
            <person name="Hujer A."/>
        </authorList>
    </citation>
    <scope>NUCLEOTIDE SEQUENCE [LARGE SCALE GENOMIC DNA]</scope>
    <source>
        <strain evidence="2 4">PR324</strain>
    </source>
</reference>
<dbReference type="EMBL" id="NGDO01000017">
    <property type="protein sequence ID" value="OTM00094.1"/>
    <property type="molecule type" value="Genomic_DNA"/>
</dbReference>